<evidence type="ECO:0008006" key="5">
    <source>
        <dbReference type="Google" id="ProtNLM"/>
    </source>
</evidence>
<dbReference type="EMBL" id="GL832973">
    <property type="protein sequence ID" value="EGD75719.1"/>
    <property type="molecule type" value="Genomic_DNA"/>
</dbReference>
<dbReference type="PANTHER" id="PTHR15243:SF0">
    <property type="entry name" value="SERINE_THREONINE-PROTEIN KINASE 19"/>
    <property type="match status" value="1"/>
</dbReference>
<dbReference type="OrthoDB" id="10261701at2759"/>
<feature type="compositionally biased region" description="Basic and acidic residues" evidence="2">
    <location>
        <begin position="41"/>
        <end position="66"/>
    </location>
</feature>
<gene>
    <name evidence="3" type="ORF">PTSG_07836</name>
</gene>
<dbReference type="Pfam" id="PF10494">
    <property type="entry name" value="Stk19"/>
    <property type="match status" value="1"/>
</dbReference>
<proteinExistence type="inferred from homology"/>
<keyword evidence="4" id="KW-1185">Reference proteome</keyword>
<reference evidence="3" key="1">
    <citation type="submission" date="2009-08" db="EMBL/GenBank/DDBJ databases">
        <title>Annotation of Salpingoeca rosetta.</title>
        <authorList>
            <consortium name="The Broad Institute Genome Sequencing Platform"/>
            <person name="Russ C."/>
            <person name="Cuomo C."/>
            <person name="Burger G."/>
            <person name="Gray M.W."/>
            <person name="Holland P.W.H."/>
            <person name="King N."/>
            <person name="Lang F.B.F."/>
            <person name="Roger A.J."/>
            <person name="Ruiz-Trillo I."/>
            <person name="Young S.K."/>
            <person name="Zeng Q."/>
            <person name="Gargeya S."/>
            <person name="Alvarado L."/>
            <person name="Berlin A."/>
            <person name="Chapman S.B."/>
            <person name="Chen Z."/>
            <person name="Freedman E."/>
            <person name="Gellesch M."/>
            <person name="Goldberg J."/>
            <person name="Griggs A."/>
            <person name="Gujja S."/>
            <person name="Heilman E."/>
            <person name="Heiman D."/>
            <person name="Howarth C."/>
            <person name="Mehta T."/>
            <person name="Neiman D."/>
            <person name="Pearson M."/>
            <person name="Roberts A."/>
            <person name="Saif S."/>
            <person name="Shea T."/>
            <person name="Shenoy N."/>
            <person name="Sisk P."/>
            <person name="Stolte C."/>
            <person name="Sykes S."/>
            <person name="White J."/>
            <person name="Yandava C."/>
            <person name="Haas B."/>
            <person name="Nusbaum C."/>
            <person name="Birren B."/>
        </authorList>
    </citation>
    <scope>NUCLEOTIDE SEQUENCE [LARGE SCALE GENOMIC DNA]</scope>
    <source>
        <strain evidence="3">ATCC 50818</strain>
    </source>
</reference>
<evidence type="ECO:0000256" key="2">
    <source>
        <dbReference type="SAM" id="MobiDB-lite"/>
    </source>
</evidence>
<evidence type="ECO:0000313" key="4">
    <source>
        <dbReference type="Proteomes" id="UP000007799"/>
    </source>
</evidence>
<dbReference type="STRING" id="946362.F2UGG9"/>
<dbReference type="AlphaFoldDB" id="F2UGG9"/>
<accession>F2UGG9</accession>
<dbReference type="RefSeq" id="XP_004991640.1">
    <property type="nucleotide sequence ID" value="XM_004991583.1"/>
</dbReference>
<dbReference type="InParanoid" id="F2UGG9"/>
<name>F2UGG9_SALR5</name>
<dbReference type="OMA" id="SWWIAIP"/>
<organism evidence="4">
    <name type="scientific">Salpingoeca rosetta (strain ATCC 50818 / BSB-021)</name>
    <dbReference type="NCBI Taxonomy" id="946362"/>
    <lineage>
        <taxon>Eukaryota</taxon>
        <taxon>Choanoflagellata</taxon>
        <taxon>Craspedida</taxon>
        <taxon>Salpingoecidae</taxon>
        <taxon>Salpingoeca</taxon>
    </lineage>
</organism>
<comment type="similarity">
    <text evidence="1">Belongs to the STK19 family.</text>
</comment>
<dbReference type="GO" id="GO:0046579">
    <property type="term" value="P:positive regulation of Ras protein signal transduction"/>
    <property type="evidence" value="ECO:0007669"/>
    <property type="project" value="TreeGrafter"/>
</dbReference>
<dbReference type="InterPro" id="IPR018865">
    <property type="entry name" value="STK19-like"/>
</dbReference>
<protein>
    <recommendedName>
        <fullName evidence="5">Serine/threonine-protein kinase 19</fullName>
    </recommendedName>
</protein>
<dbReference type="Proteomes" id="UP000007799">
    <property type="component" value="Unassembled WGS sequence"/>
</dbReference>
<dbReference type="KEGG" id="sre:PTSG_07836"/>
<evidence type="ECO:0000313" key="3">
    <source>
        <dbReference type="EMBL" id="EGD75719.1"/>
    </source>
</evidence>
<dbReference type="PANTHER" id="PTHR15243">
    <property type="entry name" value="SERINE/THREONINE-PROTEIN KINASE 19"/>
    <property type="match status" value="1"/>
</dbReference>
<evidence type="ECO:0000256" key="1">
    <source>
        <dbReference type="ARBA" id="ARBA00093458"/>
    </source>
</evidence>
<dbReference type="GeneID" id="16072201"/>
<dbReference type="FunCoup" id="F2UGG9">
    <property type="interactions" value="337"/>
</dbReference>
<feature type="region of interest" description="Disordered" evidence="2">
    <location>
        <begin position="1"/>
        <end position="66"/>
    </location>
</feature>
<sequence length="327" mass="35769">MPRKRPKLQLAGLSDDDDGGGGGERRDDEGLLRGVAAVVRRGQEDESAAGEREREAASGADDAERLPGQEAFDSIADLFPTQFFSNVLPPVVLQHQLFHSGVDPGAVERFVDESLKRGTLLKFELARRDAVCLVRKRDYVACLRRRFHLKGAVDAQAQSANEGGRDKAESTSVAQKGAAVPAAGRSIQDLVATFLQRVTLTTLLDKAMLTAQGFSVLDIPRLVQAGVLRIMPGSDGLFSLGLPNLGTFAKELLEGRKQLLATIRRKKYKEALRVDLEKVALKETRLPVQYHVLDVMGCSHIRVSQTTRGPMLRVQQHTAQRAVGVHH</sequence>